<dbReference type="RefSeq" id="XP_013237462.1">
    <property type="nucleotide sequence ID" value="XM_013382008.1"/>
</dbReference>
<keyword evidence="2" id="KW-1185">Reference proteome</keyword>
<name>A0A098VPY1_9MICR</name>
<gene>
    <name evidence="1" type="ORF">DI09_47p130</name>
</gene>
<dbReference type="VEuPathDB" id="MicrosporidiaDB:DI09_47p130"/>
<evidence type="ECO:0000313" key="2">
    <source>
        <dbReference type="Proteomes" id="UP000029725"/>
    </source>
</evidence>
<proteinExistence type="predicted"/>
<organism evidence="1 2">
    <name type="scientific">Mitosporidium daphniae</name>
    <dbReference type="NCBI Taxonomy" id="1485682"/>
    <lineage>
        <taxon>Eukaryota</taxon>
        <taxon>Fungi</taxon>
        <taxon>Fungi incertae sedis</taxon>
        <taxon>Microsporidia</taxon>
        <taxon>Mitosporidium</taxon>
    </lineage>
</organism>
<sequence length="118" mass="13037">MVIRPMKMAGLKIEYWSKNDSCPENEFCDRRMSRLTNGLRDAPNVCDANKAIFLRAFGHTFGGFASFQRGPMMDMKKELALERSSSEIFTTLKGRSVASASSISSNFDIGGKATKLGT</sequence>
<dbReference type="HOGENOM" id="CLU_2073724_0_0_1"/>
<dbReference type="EMBL" id="JMKJ01000421">
    <property type="protein sequence ID" value="KGG51035.1"/>
    <property type="molecule type" value="Genomic_DNA"/>
</dbReference>
<dbReference type="AlphaFoldDB" id="A0A098VPY1"/>
<reference evidence="1 2" key="1">
    <citation type="submission" date="2014-04" db="EMBL/GenBank/DDBJ databases">
        <title>A new species of microsporidia sheds light on the evolution of extreme parasitism.</title>
        <authorList>
            <person name="Haag K.L."/>
            <person name="James T.Y."/>
            <person name="Larsson R."/>
            <person name="Schaer T.M."/>
            <person name="Refardt D."/>
            <person name="Pombert J.-F."/>
            <person name="Ebert D."/>
        </authorList>
    </citation>
    <scope>NUCLEOTIDE SEQUENCE [LARGE SCALE GENOMIC DNA]</scope>
    <source>
        <strain evidence="1 2">UGP3</strain>
        <tissue evidence="1">Spores</tissue>
    </source>
</reference>
<protein>
    <submittedName>
        <fullName evidence="1">Uncharacterized protein</fullName>
    </submittedName>
</protein>
<evidence type="ECO:0000313" key="1">
    <source>
        <dbReference type="EMBL" id="KGG51035.1"/>
    </source>
</evidence>
<dbReference type="Proteomes" id="UP000029725">
    <property type="component" value="Unassembled WGS sequence"/>
</dbReference>
<dbReference type="GeneID" id="25260071"/>
<accession>A0A098VPY1</accession>
<comment type="caution">
    <text evidence="1">The sequence shown here is derived from an EMBL/GenBank/DDBJ whole genome shotgun (WGS) entry which is preliminary data.</text>
</comment>